<gene>
    <name evidence="1" type="ORF">LCGC14_1737010</name>
</gene>
<dbReference type="SUPFAM" id="SSF100950">
    <property type="entry name" value="NagB/RpiA/CoA transferase-like"/>
    <property type="match status" value="1"/>
</dbReference>
<organism evidence="1">
    <name type="scientific">marine sediment metagenome</name>
    <dbReference type="NCBI Taxonomy" id="412755"/>
    <lineage>
        <taxon>unclassified sequences</taxon>
        <taxon>metagenomes</taxon>
        <taxon>ecological metagenomes</taxon>
    </lineage>
</organism>
<comment type="caution">
    <text evidence="1">The sequence shown here is derived from an EMBL/GenBank/DDBJ whole genome shotgun (WGS) entry which is preliminary data.</text>
</comment>
<dbReference type="EMBL" id="LAZR01015838">
    <property type="protein sequence ID" value="KKM07129.1"/>
    <property type="molecule type" value="Genomic_DNA"/>
</dbReference>
<name>A0A0F9H7Q4_9ZZZZ</name>
<dbReference type="InterPro" id="IPR037171">
    <property type="entry name" value="NagB/RpiA_transferase-like"/>
</dbReference>
<dbReference type="Gene3D" id="3.40.1080.10">
    <property type="entry name" value="Glutaconate Coenzyme A-transferase"/>
    <property type="match status" value="1"/>
</dbReference>
<reference evidence="1" key="1">
    <citation type="journal article" date="2015" name="Nature">
        <title>Complex archaea that bridge the gap between prokaryotes and eukaryotes.</title>
        <authorList>
            <person name="Spang A."/>
            <person name="Saw J.H."/>
            <person name="Jorgensen S.L."/>
            <person name="Zaremba-Niedzwiedzka K."/>
            <person name="Martijn J."/>
            <person name="Lind A.E."/>
            <person name="van Eijk R."/>
            <person name="Schleper C."/>
            <person name="Guy L."/>
            <person name="Ettema T.J."/>
        </authorList>
    </citation>
    <scope>NUCLEOTIDE SEQUENCE</scope>
</reference>
<dbReference type="InterPro" id="IPR004165">
    <property type="entry name" value="CoA_trans_fam_I"/>
</dbReference>
<evidence type="ECO:0008006" key="2">
    <source>
        <dbReference type="Google" id="ProtNLM"/>
    </source>
</evidence>
<dbReference type="GO" id="GO:0008410">
    <property type="term" value="F:CoA-transferase activity"/>
    <property type="evidence" value="ECO:0007669"/>
    <property type="project" value="InterPro"/>
</dbReference>
<accession>A0A0F9H7Q4</accession>
<dbReference type="Pfam" id="PF01144">
    <property type="entry name" value="CoA_trans"/>
    <property type="match status" value="1"/>
</dbReference>
<dbReference type="Gene3D" id="3.30.30.40">
    <property type="match status" value="1"/>
</dbReference>
<proteinExistence type="predicted"/>
<dbReference type="SMART" id="SM00882">
    <property type="entry name" value="CoA_trans"/>
    <property type="match status" value="1"/>
</dbReference>
<sequence>MVESKLMSLEEAISTNVQDGDLVGIGGLSFWRKPISACRELIRQNKKNLNICTFVGGIEVDMLVGAGCVSEVRSCFVGMEIFGMAPHYRKAVESATIKISEESEASIASGLRASYLKVPFMPLKGIIGTDLPKVRQDIRQFEDPLGSGTQLMALPKIDLDVAILHVPYADERGNGNIGGAVWMDDDMAKTAKKTIITCERLVETEDIRYLPGKAQLPMQTTDAVVKIPFGAHPTSVYPIYTFDALHIQSYLKMTFKEYRRSFIEVKTNAEYLDHAGGAEMILNILL</sequence>
<evidence type="ECO:0000313" key="1">
    <source>
        <dbReference type="EMBL" id="KKM07129.1"/>
    </source>
</evidence>
<dbReference type="AlphaFoldDB" id="A0A0F9H7Q4"/>
<protein>
    <recommendedName>
        <fullName evidence="2">CoA transferase subunit A</fullName>
    </recommendedName>
</protein>